<accession>A0A5N6M228</accession>
<reference evidence="2 3" key="1">
    <citation type="submission" date="2019-05" db="EMBL/GenBank/DDBJ databases">
        <title>Mikania micrantha, genome provides insights into the molecular mechanism of rapid growth.</title>
        <authorList>
            <person name="Liu B."/>
        </authorList>
    </citation>
    <scope>NUCLEOTIDE SEQUENCE [LARGE SCALE GENOMIC DNA]</scope>
    <source>
        <strain evidence="2">NLD-2019</strain>
        <tissue evidence="2">Leaf</tissue>
    </source>
</reference>
<name>A0A5N6M228_9ASTR</name>
<dbReference type="EMBL" id="SZYD01000017">
    <property type="protein sequence ID" value="KAD3067003.1"/>
    <property type="molecule type" value="Genomic_DNA"/>
</dbReference>
<protein>
    <recommendedName>
        <fullName evidence="4">CCHC-type domain-containing protein</fullName>
    </recommendedName>
</protein>
<dbReference type="OrthoDB" id="2596766at2759"/>
<sequence>MTTVPAQTSTPMGPLVDKKYRTEDAGTKKFVVARFLDYKMVDTKTVLNQVQKLQIILSDIHYEGMTLSETFQVAAMIEKLPPSWVDFKNYLKHKRKEMTVMEEDNRLALKITQQQFAPKANMVEHGQSSRGYKKKIDNYKGKGKGKGKGKVADLGPKKGGVKKQVFPFKGNCYNCGEHCHRDDKCKAPKQDRAHMREDDMPLVAMYTLLRLLYPGKQSGSPG</sequence>
<evidence type="ECO:0000256" key="1">
    <source>
        <dbReference type="SAM" id="MobiDB-lite"/>
    </source>
</evidence>
<dbReference type="Pfam" id="PF14223">
    <property type="entry name" value="Retrotran_gag_2"/>
    <property type="match status" value="1"/>
</dbReference>
<dbReference type="PANTHER" id="PTHR47592">
    <property type="entry name" value="PBF68 PROTEIN"/>
    <property type="match status" value="1"/>
</dbReference>
<evidence type="ECO:0000313" key="2">
    <source>
        <dbReference type="EMBL" id="KAD3067003.1"/>
    </source>
</evidence>
<dbReference type="PANTHER" id="PTHR47592:SF27">
    <property type="entry name" value="OS08G0421700 PROTEIN"/>
    <property type="match status" value="1"/>
</dbReference>
<evidence type="ECO:0008006" key="4">
    <source>
        <dbReference type="Google" id="ProtNLM"/>
    </source>
</evidence>
<comment type="caution">
    <text evidence="2">The sequence shown here is derived from an EMBL/GenBank/DDBJ whole genome shotgun (WGS) entry which is preliminary data.</text>
</comment>
<dbReference type="Proteomes" id="UP000326396">
    <property type="component" value="Linkage Group LG7"/>
</dbReference>
<evidence type="ECO:0000313" key="3">
    <source>
        <dbReference type="Proteomes" id="UP000326396"/>
    </source>
</evidence>
<gene>
    <name evidence="2" type="ORF">E3N88_34883</name>
</gene>
<proteinExistence type="predicted"/>
<feature type="region of interest" description="Disordered" evidence="1">
    <location>
        <begin position="133"/>
        <end position="156"/>
    </location>
</feature>
<keyword evidence="3" id="KW-1185">Reference proteome</keyword>
<dbReference type="AlphaFoldDB" id="A0A5N6M228"/>
<organism evidence="2 3">
    <name type="scientific">Mikania micrantha</name>
    <name type="common">bitter vine</name>
    <dbReference type="NCBI Taxonomy" id="192012"/>
    <lineage>
        <taxon>Eukaryota</taxon>
        <taxon>Viridiplantae</taxon>
        <taxon>Streptophyta</taxon>
        <taxon>Embryophyta</taxon>
        <taxon>Tracheophyta</taxon>
        <taxon>Spermatophyta</taxon>
        <taxon>Magnoliopsida</taxon>
        <taxon>eudicotyledons</taxon>
        <taxon>Gunneridae</taxon>
        <taxon>Pentapetalae</taxon>
        <taxon>asterids</taxon>
        <taxon>campanulids</taxon>
        <taxon>Asterales</taxon>
        <taxon>Asteraceae</taxon>
        <taxon>Asteroideae</taxon>
        <taxon>Heliantheae alliance</taxon>
        <taxon>Eupatorieae</taxon>
        <taxon>Mikania</taxon>
    </lineage>
</organism>